<dbReference type="Pfam" id="PF18758">
    <property type="entry name" value="KDZ"/>
    <property type="match status" value="1"/>
</dbReference>
<dbReference type="AlphaFoldDB" id="A0A9P6DCL1"/>
<protein>
    <recommendedName>
        <fullName evidence="2">CxC2-like cysteine cluster KDZ transposase-associated domain-containing protein</fullName>
    </recommendedName>
</protein>
<keyword evidence="4" id="KW-1185">Reference proteome</keyword>
<dbReference type="Pfam" id="PF18803">
    <property type="entry name" value="CxC2"/>
    <property type="match status" value="1"/>
</dbReference>
<name>A0A9P6DCL1_PLEER</name>
<evidence type="ECO:0000313" key="3">
    <source>
        <dbReference type="EMBL" id="KAF9490853.1"/>
    </source>
</evidence>
<sequence length="957" mass="108756">MEPSTNDTPSTVTSGSTARPLSYLDDYLHLRQSIIDSLLKLDGQLGSHVCHKCAIDKGIYRCEMCLYPELYCGGCIVKRHVRSPFHRLLHWDGNTFVDCSLQLLQAVLWLGHNGAQCPNTTDTVKDFVVIDVSGIHLKTVAFCGCYKKGMPHHRRDQLLHHKLFPTTLKVPQAAFTFDVLESFHLLTLQSKIAAYDFYCALEHKTDNAGVKNLPDYYEQFLDVICVYHNLMAAKRSSRAHDPAGIKATAPGECAVECPACPHPSNNLPEGWEVVTDRRWLYSLILTMDTNFRLKNWDRYVWNDVSLSDGWGHWVPSAPFLKHIEAHNQDLEPNLCDSQWRAINQADTKRSSGYASTGIGGVVCGRHGLVRRNGFGDLQKGEWYANMDFILFQTLAGVIFQRLLLSYSIVCQYSRNLFTRMKELPEQLQLPNNATKLVDFIIPKFHLFGHGKDPEQWWAHINPVSMSTKLMTPWACRETIDDHARGWNWHKITQLGTSLSKALQEAIEMSARHMSLHTKFTASFPSDITEIWEHEVIAWEGDHNKPNPFDNDEAKCTSRHSSCPLILIYFEEDNMAAAYISPFHLRWRADNSSSHRPARIKECPSSSDCCMFSNDKPETIPLFLPSEVGHFVPAGSLSQTAATWKIPGSFTAILPLRAKEMRLCIGQANNTLIELRRLLRITMGMWDFKFTDVGFSQRGNTQARSTINRFQEKVRRTAEHYRAARKALLTLDPMSTSLTSLRPLKQSDTQCPQRQEQTAVPGERSEGVEQPFEDIQPVTEADITNSEWARSRARAARWTEEKELVLEEMRRVLAFLRTRAVWWEQQQLRRADSVSVTVLDGLRAYAIKQAGIVRLLHCRFASLWHPRMESYRLSADWFSDGDLACHETSDALTNVTPKPGNLHLGGLEIQNVLEGLIKNKGIQRLAGFAASGFAMYAPRTYNCYNRMMEALLASHSDL</sequence>
<evidence type="ECO:0000313" key="4">
    <source>
        <dbReference type="Proteomes" id="UP000807025"/>
    </source>
</evidence>
<dbReference type="InterPro" id="IPR040521">
    <property type="entry name" value="KDZ"/>
</dbReference>
<comment type="caution">
    <text evidence="3">The sequence shown here is derived from an EMBL/GenBank/DDBJ whole genome shotgun (WGS) entry which is preliminary data.</text>
</comment>
<dbReference type="InterPro" id="IPR041457">
    <property type="entry name" value="CxC2_KDZ-assoc"/>
</dbReference>
<dbReference type="Proteomes" id="UP000807025">
    <property type="component" value="Unassembled WGS sequence"/>
</dbReference>
<feature type="compositionally biased region" description="Polar residues" evidence="1">
    <location>
        <begin position="741"/>
        <end position="757"/>
    </location>
</feature>
<evidence type="ECO:0000256" key="1">
    <source>
        <dbReference type="SAM" id="MobiDB-lite"/>
    </source>
</evidence>
<feature type="domain" description="CxC2-like cysteine cluster KDZ transposase-associated" evidence="2">
    <location>
        <begin position="104"/>
        <end position="209"/>
    </location>
</feature>
<organism evidence="3 4">
    <name type="scientific">Pleurotus eryngii</name>
    <name type="common">Boletus of the steppes</name>
    <dbReference type="NCBI Taxonomy" id="5323"/>
    <lineage>
        <taxon>Eukaryota</taxon>
        <taxon>Fungi</taxon>
        <taxon>Dikarya</taxon>
        <taxon>Basidiomycota</taxon>
        <taxon>Agaricomycotina</taxon>
        <taxon>Agaricomycetes</taxon>
        <taxon>Agaricomycetidae</taxon>
        <taxon>Agaricales</taxon>
        <taxon>Pleurotineae</taxon>
        <taxon>Pleurotaceae</taxon>
        <taxon>Pleurotus</taxon>
    </lineage>
</organism>
<feature type="region of interest" description="Disordered" evidence="1">
    <location>
        <begin position="741"/>
        <end position="767"/>
    </location>
</feature>
<accession>A0A9P6DCL1</accession>
<evidence type="ECO:0000259" key="2">
    <source>
        <dbReference type="Pfam" id="PF18803"/>
    </source>
</evidence>
<dbReference type="OrthoDB" id="3235114at2759"/>
<gene>
    <name evidence="3" type="ORF">BDN71DRAFT_1510941</name>
</gene>
<proteinExistence type="predicted"/>
<dbReference type="EMBL" id="MU154632">
    <property type="protein sequence ID" value="KAF9490853.1"/>
    <property type="molecule type" value="Genomic_DNA"/>
</dbReference>
<reference evidence="3" key="1">
    <citation type="submission" date="2020-11" db="EMBL/GenBank/DDBJ databases">
        <authorList>
            <consortium name="DOE Joint Genome Institute"/>
            <person name="Ahrendt S."/>
            <person name="Riley R."/>
            <person name="Andreopoulos W."/>
            <person name="Labutti K."/>
            <person name="Pangilinan J."/>
            <person name="Ruiz-Duenas F.J."/>
            <person name="Barrasa J.M."/>
            <person name="Sanchez-Garcia M."/>
            <person name="Camarero S."/>
            <person name="Miyauchi S."/>
            <person name="Serrano A."/>
            <person name="Linde D."/>
            <person name="Babiker R."/>
            <person name="Drula E."/>
            <person name="Ayuso-Fernandez I."/>
            <person name="Pacheco R."/>
            <person name="Padilla G."/>
            <person name="Ferreira P."/>
            <person name="Barriuso J."/>
            <person name="Kellner H."/>
            <person name="Castanera R."/>
            <person name="Alfaro M."/>
            <person name="Ramirez L."/>
            <person name="Pisabarro A.G."/>
            <person name="Kuo A."/>
            <person name="Tritt A."/>
            <person name="Lipzen A."/>
            <person name="He G."/>
            <person name="Yan M."/>
            <person name="Ng V."/>
            <person name="Cullen D."/>
            <person name="Martin F."/>
            <person name="Rosso M.-N."/>
            <person name="Henrissat B."/>
            <person name="Hibbett D."/>
            <person name="Martinez A.T."/>
            <person name="Grigoriev I.V."/>
        </authorList>
    </citation>
    <scope>NUCLEOTIDE SEQUENCE</scope>
    <source>
        <strain evidence="3">ATCC 90797</strain>
    </source>
</reference>